<evidence type="ECO:0000256" key="4">
    <source>
        <dbReference type="ARBA" id="ARBA00022475"/>
    </source>
</evidence>
<evidence type="ECO:0000256" key="9">
    <source>
        <dbReference type="ARBA" id="ARBA00022729"/>
    </source>
</evidence>
<dbReference type="Pfam" id="PF18204">
    <property type="entry name" value="PGF-CTERM"/>
    <property type="match status" value="1"/>
</dbReference>
<dbReference type="OrthoDB" id="242828at2157"/>
<evidence type="ECO:0000313" key="16">
    <source>
        <dbReference type="EMBL" id="AUV84131.1"/>
    </source>
</evidence>
<evidence type="ECO:0000313" key="17">
    <source>
        <dbReference type="Proteomes" id="UP000236584"/>
    </source>
</evidence>
<evidence type="ECO:0000256" key="5">
    <source>
        <dbReference type="ARBA" id="ARBA00022512"/>
    </source>
</evidence>
<accession>A0A2I8VQD0</accession>
<dbReference type="NCBIfam" id="TIGR04126">
    <property type="entry name" value="PGF_CTERM"/>
    <property type="match status" value="1"/>
</dbReference>
<evidence type="ECO:0000256" key="7">
    <source>
        <dbReference type="ARBA" id="ARBA00022601"/>
    </source>
</evidence>
<geneLocation type="plasmid" evidence="16">
    <name>unnamed1</name>
</geneLocation>
<evidence type="ECO:0000256" key="1">
    <source>
        <dbReference type="ARBA" id="ARBA00004236"/>
    </source>
</evidence>
<dbReference type="GO" id="GO:0030115">
    <property type="term" value="C:S-layer"/>
    <property type="evidence" value="ECO:0007669"/>
    <property type="project" value="UniProtKB-SubCell"/>
</dbReference>
<evidence type="ECO:0000256" key="3">
    <source>
        <dbReference type="ARBA" id="ARBA00009327"/>
    </source>
</evidence>
<keyword evidence="4" id="KW-1003">Cell membrane</keyword>
<evidence type="ECO:0000256" key="12">
    <source>
        <dbReference type="ARBA" id="ARBA00023180"/>
    </source>
</evidence>
<evidence type="ECO:0000256" key="10">
    <source>
        <dbReference type="ARBA" id="ARBA00022989"/>
    </source>
</evidence>
<dbReference type="GeneID" id="35594697"/>
<reference evidence="16 17" key="1">
    <citation type="submission" date="2018-01" db="EMBL/GenBank/DDBJ databases">
        <title>Complete genome sequence of Salinigranum rubrum GX10T, an extremely halophilic archaeon isolated from a marine solar saltern.</title>
        <authorList>
            <person name="Han S."/>
        </authorList>
    </citation>
    <scope>NUCLEOTIDE SEQUENCE [LARGE SCALE GENOMIC DNA]</scope>
    <source>
        <strain evidence="16 17">GX10</strain>
        <plasmid evidence="17">Plasmid unnamed1</plasmid>
    </source>
</reference>
<keyword evidence="6" id="KW-0964">Secreted</keyword>
<dbReference type="RefSeq" id="WP_103427820.1">
    <property type="nucleotide sequence ID" value="NZ_CP026310.1"/>
</dbReference>
<feature type="transmembrane region" description="Helical" evidence="14">
    <location>
        <begin position="730"/>
        <end position="750"/>
    </location>
</feature>
<dbReference type="NCBIfam" id="TIGR04207">
    <property type="entry name" value="halo_sig_pep"/>
    <property type="match status" value="1"/>
</dbReference>
<dbReference type="GO" id="GO:0005886">
    <property type="term" value="C:plasma membrane"/>
    <property type="evidence" value="ECO:0007669"/>
    <property type="project" value="UniProtKB-SubCell"/>
</dbReference>
<evidence type="ECO:0000256" key="11">
    <source>
        <dbReference type="ARBA" id="ARBA00023136"/>
    </source>
</evidence>
<dbReference type="InterPro" id="IPR026371">
    <property type="entry name" value="PGF_CTERM"/>
</dbReference>
<proteinExistence type="inferred from homology"/>
<comment type="subcellular location">
    <subcellularLocation>
        <location evidence="1">Cell membrane</location>
    </subcellularLocation>
    <subcellularLocation>
        <location evidence="2">Secreted</location>
        <location evidence="2">Cell wall</location>
        <location evidence="2">S-layer</location>
    </subcellularLocation>
</comment>
<dbReference type="AlphaFoldDB" id="A0A2I8VQD0"/>
<dbReference type="EMBL" id="CP026310">
    <property type="protein sequence ID" value="AUV84131.1"/>
    <property type="molecule type" value="Genomic_DNA"/>
</dbReference>
<feature type="region of interest" description="Disordered" evidence="13">
    <location>
        <begin position="682"/>
        <end position="731"/>
    </location>
</feature>
<keyword evidence="12" id="KW-0325">Glycoprotein</keyword>
<keyword evidence="11 14" id="KW-0472">Membrane</keyword>
<comment type="similarity">
    <text evidence="3">Belongs to the halobacterial S-layer protein family.</text>
</comment>
<evidence type="ECO:0000259" key="15">
    <source>
        <dbReference type="Pfam" id="PF18204"/>
    </source>
</evidence>
<evidence type="ECO:0000256" key="2">
    <source>
        <dbReference type="ARBA" id="ARBA00004237"/>
    </source>
</evidence>
<feature type="domain" description="PGF-CTERM archaeal protein-sorting signal" evidence="15">
    <location>
        <begin position="730"/>
        <end position="752"/>
    </location>
</feature>
<name>A0A2I8VQD0_9EURY</name>
<evidence type="ECO:0000256" key="8">
    <source>
        <dbReference type="ARBA" id="ARBA00022692"/>
    </source>
</evidence>
<keyword evidence="9" id="KW-0732">Signal</keyword>
<keyword evidence="17" id="KW-1185">Reference proteome</keyword>
<feature type="compositionally biased region" description="Low complexity" evidence="13">
    <location>
        <begin position="685"/>
        <end position="729"/>
    </location>
</feature>
<sequence>MIGPNDKLRAIVLTALMVTSIFGGTITFAGTASAQNNFAGNTAPTTVYLGDEDVNLSEVPGLTTSFIGVAGEADGGLASVNNLESADVTTSNGFEQGGYSNQSDGQLLVSVQEPEISDVTLEIPNGADVTNSTVTNDQDTLNVTAEWNFAQYENVTITVEDEDGFEIQDQLGTDLELETSDDVATLTGLTDLDSGEYTLTVEGEDDLDGTTRSVTFTITDQENTLTLGQTTATQGDSVVATATGNPGETVHIRIERSALLDSYSDPNDVFPQTGDVENPPGVTNATDDEGTEWVAAALALGDDGEASARIQTTHLDTDTIDVELAPGTDINTTAEDSTELSVEEQSINITSAPDVVRVSEDFTVEGTAIESDEVAAYARIDDDWERLEGDENPVDIDTDGRFVLELTASSPLHIPNSYRLAIVNEEALNSNDQFPETLTDNEFGDLETEAAFDVRSVEGDLTAQLSSQQIAANVGDGVTVSGTALGQGNNIRIYKVGPRGNVQFVSADVDDEEFSEEFDGIDDRGTHTFIVVGEGRDGTYAAENADNANVGGEITGDEVPQQAVAIIKEAYTGAGVDDQVIELTLQAENPQLSVEDFTTDGQVAQGEVTVSGTSNREDETVVFIEVLDANDNVVTSTDTEVNGTANEWSASLDLSDVETGTYTLRATDDETSATVEFELVNVLNTPSETPVTETPTETPEPSTPTETAEPSTPTETPEPSTPTQTTSTSMPGFGSVVALVALFGAALLAYRRG</sequence>
<evidence type="ECO:0000256" key="13">
    <source>
        <dbReference type="SAM" id="MobiDB-lite"/>
    </source>
</evidence>
<keyword evidence="7" id="KW-0701">S-layer</keyword>
<keyword evidence="16" id="KW-0614">Plasmid</keyword>
<keyword evidence="8 14" id="KW-0812">Transmembrane</keyword>
<keyword evidence="10 14" id="KW-1133">Transmembrane helix</keyword>
<gene>
    <name evidence="16" type="ORF">C2R22_21355</name>
</gene>
<dbReference type="Proteomes" id="UP000236584">
    <property type="component" value="Plasmid unnamed1"/>
</dbReference>
<dbReference type="KEGG" id="srub:C2R22_21355"/>
<evidence type="ECO:0000256" key="6">
    <source>
        <dbReference type="ARBA" id="ARBA00022525"/>
    </source>
</evidence>
<keyword evidence="5" id="KW-0134">Cell wall</keyword>
<evidence type="ECO:0000256" key="14">
    <source>
        <dbReference type="SAM" id="Phobius"/>
    </source>
</evidence>
<protein>
    <recommendedName>
        <fullName evidence="15">PGF-CTERM archaeal protein-sorting signal domain-containing protein</fullName>
    </recommendedName>
</protein>
<dbReference type="InterPro" id="IPR026452">
    <property type="entry name" value="Surf_glycop_sig_pep"/>
</dbReference>
<organism evidence="16 17">
    <name type="scientific">Salinigranum rubrum</name>
    <dbReference type="NCBI Taxonomy" id="755307"/>
    <lineage>
        <taxon>Archaea</taxon>
        <taxon>Methanobacteriati</taxon>
        <taxon>Methanobacteriota</taxon>
        <taxon>Stenosarchaea group</taxon>
        <taxon>Halobacteria</taxon>
        <taxon>Halobacteriales</taxon>
        <taxon>Haloferacaceae</taxon>
        <taxon>Salinigranum</taxon>
    </lineage>
</organism>